<proteinExistence type="predicted"/>
<protein>
    <submittedName>
        <fullName evidence="1">Uncharacterized protein</fullName>
    </submittedName>
</protein>
<dbReference type="EMBL" id="FRAW01000062">
    <property type="protein sequence ID" value="SHL30201.1"/>
    <property type="molecule type" value="Genomic_DNA"/>
</dbReference>
<dbReference type="RefSeq" id="WP_073306375.1">
    <property type="nucleotide sequence ID" value="NZ_FRAW01000062.1"/>
</dbReference>
<evidence type="ECO:0000313" key="1">
    <source>
        <dbReference type="EMBL" id="SHL30201.1"/>
    </source>
</evidence>
<organism evidence="1 2">
    <name type="scientific">Fibrobacter intestinalis</name>
    <dbReference type="NCBI Taxonomy" id="28122"/>
    <lineage>
        <taxon>Bacteria</taxon>
        <taxon>Pseudomonadati</taxon>
        <taxon>Fibrobacterota</taxon>
        <taxon>Fibrobacteria</taxon>
        <taxon>Fibrobacterales</taxon>
        <taxon>Fibrobacteraceae</taxon>
        <taxon>Fibrobacter</taxon>
    </lineage>
</organism>
<dbReference type="Proteomes" id="UP000184275">
    <property type="component" value="Unassembled WGS sequence"/>
</dbReference>
<accession>A0A1M6ZI49</accession>
<gene>
    <name evidence="1" type="ORF">SAMN05720469_16211</name>
</gene>
<name>A0A1M6ZI49_9BACT</name>
<reference evidence="2" key="1">
    <citation type="submission" date="2016-11" db="EMBL/GenBank/DDBJ databases">
        <authorList>
            <person name="Varghese N."/>
            <person name="Submissions S."/>
        </authorList>
    </citation>
    <scope>NUCLEOTIDE SEQUENCE [LARGE SCALE GENOMIC DNA]</scope>
    <source>
        <strain evidence="2">UWOS</strain>
    </source>
</reference>
<dbReference type="AlphaFoldDB" id="A0A1M6ZI49"/>
<evidence type="ECO:0000313" key="2">
    <source>
        <dbReference type="Proteomes" id="UP000184275"/>
    </source>
</evidence>
<sequence length="107" mass="12182">MKPEKLNKFIAQMKIELAEAESKHPHFADGVSGRSRMNVSVNLEFLREKNGKPPYMADSILSEEVFEAIEAYQKEDLVPAMLELAQCGAVILRTMEMLENEIEEKEP</sequence>
<keyword evidence="2" id="KW-1185">Reference proteome</keyword>